<reference evidence="14" key="4">
    <citation type="submission" date="2025-09" db="UniProtKB">
        <authorList>
            <consortium name="Ensembl"/>
        </authorList>
    </citation>
    <scope>IDENTIFICATION</scope>
</reference>
<dbReference type="Bgee" id="ENSAMXG00000032003">
    <property type="expression patterns" value="Expressed in heart and 14 other cell types or tissues"/>
</dbReference>
<dbReference type="InterPro" id="IPR016186">
    <property type="entry name" value="C-type_lectin-like/link_sf"/>
</dbReference>
<dbReference type="PROSITE" id="PS50963">
    <property type="entry name" value="LINK_2"/>
    <property type="match status" value="1"/>
</dbReference>
<dbReference type="Proteomes" id="UP000018467">
    <property type="component" value="Unassembled WGS sequence"/>
</dbReference>
<reference evidence="14" key="3">
    <citation type="submission" date="2025-08" db="UniProtKB">
        <authorList>
            <consortium name="Ensembl"/>
        </authorList>
    </citation>
    <scope>IDENTIFICATION</scope>
</reference>
<dbReference type="FunCoup" id="A0A3B1IMY1">
    <property type="interactions" value="548"/>
</dbReference>
<evidence type="ECO:0000256" key="4">
    <source>
        <dbReference type="ARBA" id="ARBA00022989"/>
    </source>
</evidence>
<dbReference type="GO" id="GO:0007155">
    <property type="term" value="P:cell adhesion"/>
    <property type="evidence" value="ECO:0007669"/>
    <property type="project" value="InterPro"/>
</dbReference>
<dbReference type="PANTHER" id="PTHR10225">
    <property type="entry name" value="HYALURONAN RECEPTOR"/>
    <property type="match status" value="1"/>
</dbReference>
<keyword evidence="15" id="KW-1185">Reference proteome</keyword>
<keyword evidence="5 11" id="KW-0472">Membrane</keyword>
<feature type="compositionally biased region" description="Basic and acidic residues" evidence="10">
    <location>
        <begin position="295"/>
        <end position="307"/>
    </location>
</feature>
<feature type="chain" id="PRO_5017236605" evidence="12">
    <location>
        <begin position="21"/>
        <end position="307"/>
    </location>
</feature>
<sequence>MTRSGTLLLLLLLWVNLITSALLTDLSQIKVYPKHGSISGVFHASLSAGYAFNASSARELCEHLGVAIADKAQVIRASTQGFQTCRFGWIDEQIAVIPRIQANPACGQGRVGVIVWRVQLTGKFDVYCFNSTDFEVHAQAATTKEPHKTPTVTVAPNTSQSSTSGDVKLVKTTASDPDDFWPDLRATCSGRSHAHSPVLNYPEDREQALALSSTKSTIGAVPTALLISTIFTFLIAAIVAVWYFKTGRSPPGEWDDGEQQQECIETEEWDTKQPEAEEEKQQAESADDVSVSVDCKNESDTESREAE</sequence>
<reference evidence="15" key="2">
    <citation type="journal article" date="2014" name="Nat. Commun.">
        <title>The cavefish genome reveals candidate genes for eye loss.</title>
        <authorList>
            <person name="McGaugh S.E."/>
            <person name="Gross J.B."/>
            <person name="Aken B."/>
            <person name="Blin M."/>
            <person name="Borowsky R."/>
            <person name="Chalopin D."/>
            <person name="Hinaux H."/>
            <person name="Jeffery W.R."/>
            <person name="Keene A."/>
            <person name="Ma L."/>
            <person name="Minx P."/>
            <person name="Murphy D."/>
            <person name="O'Quin K.E."/>
            <person name="Retaux S."/>
            <person name="Rohner N."/>
            <person name="Searle S.M."/>
            <person name="Stahl B.A."/>
            <person name="Tabin C."/>
            <person name="Volff J.N."/>
            <person name="Yoshizawa M."/>
            <person name="Warren W.C."/>
        </authorList>
    </citation>
    <scope>NUCLEOTIDE SEQUENCE [LARGE SCALE GENOMIC DNA]</scope>
    <source>
        <strain evidence="15">female</strain>
    </source>
</reference>
<evidence type="ECO:0000256" key="6">
    <source>
        <dbReference type="ARBA" id="ARBA00023157"/>
    </source>
</evidence>
<accession>A0A3B1IMY1</accession>
<organism evidence="14 15">
    <name type="scientific">Astyanax mexicanus</name>
    <name type="common">Blind cave fish</name>
    <name type="synonym">Astyanax fasciatus mexicanus</name>
    <dbReference type="NCBI Taxonomy" id="7994"/>
    <lineage>
        <taxon>Eukaryota</taxon>
        <taxon>Metazoa</taxon>
        <taxon>Chordata</taxon>
        <taxon>Craniata</taxon>
        <taxon>Vertebrata</taxon>
        <taxon>Euteleostomi</taxon>
        <taxon>Actinopterygii</taxon>
        <taxon>Neopterygii</taxon>
        <taxon>Teleostei</taxon>
        <taxon>Ostariophysi</taxon>
        <taxon>Characiformes</taxon>
        <taxon>Characoidei</taxon>
        <taxon>Acestrorhamphidae</taxon>
        <taxon>Acestrorhamphinae</taxon>
        <taxon>Astyanax</taxon>
    </lineage>
</organism>
<evidence type="ECO:0000256" key="1">
    <source>
        <dbReference type="ARBA" id="ARBA00004167"/>
    </source>
</evidence>
<dbReference type="InterPro" id="IPR000538">
    <property type="entry name" value="Link_dom"/>
</dbReference>
<feature type="compositionally biased region" description="Polar residues" evidence="10">
    <location>
        <begin position="150"/>
        <end position="165"/>
    </location>
</feature>
<dbReference type="STRING" id="7994.ENSAMXP00000031066"/>
<feature type="transmembrane region" description="Helical" evidence="11">
    <location>
        <begin position="224"/>
        <end position="244"/>
    </location>
</feature>
<dbReference type="PANTHER" id="PTHR10225:SF2">
    <property type="entry name" value="LYMPHATIC VESSEL ENDOTHELIAL HYALURONIC ACID RECEPTOR 1"/>
    <property type="match status" value="1"/>
</dbReference>
<dbReference type="InterPro" id="IPR016187">
    <property type="entry name" value="CTDL_fold"/>
</dbReference>
<dbReference type="SMART" id="SM00445">
    <property type="entry name" value="LINK"/>
    <property type="match status" value="1"/>
</dbReference>
<feature type="compositionally biased region" description="Basic and acidic residues" evidence="10">
    <location>
        <begin position="269"/>
        <end position="282"/>
    </location>
</feature>
<dbReference type="GO" id="GO:0004888">
    <property type="term" value="F:transmembrane signaling receptor activity"/>
    <property type="evidence" value="ECO:0007669"/>
    <property type="project" value="TreeGrafter"/>
</dbReference>
<feature type="disulfide bond" evidence="9">
    <location>
        <begin position="85"/>
        <end position="106"/>
    </location>
</feature>
<feature type="region of interest" description="Disordered" evidence="10">
    <location>
        <begin position="145"/>
        <end position="165"/>
    </location>
</feature>
<evidence type="ECO:0000256" key="12">
    <source>
        <dbReference type="SAM" id="SignalP"/>
    </source>
</evidence>
<evidence type="ECO:0000256" key="5">
    <source>
        <dbReference type="ARBA" id="ARBA00023136"/>
    </source>
</evidence>
<comment type="caution">
    <text evidence="9">Lacks conserved residue(s) required for the propagation of feature annotation.</text>
</comment>
<evidence type="ECO:0000256" key="8">
    <source>
        <dbReference type="ARBA" id="ARBA00023180"/>
    </source>
</evidence>
<evidence type="ECO:0000259" key="13">
    <source>
        <dbReference type="PROSITE" id="PS50963"/>
    </source>
</evidence>
<keyword evidence="6 9" id="KW-1015">Disulfide bond</keyword>
<dbReference type="Gene3D" id="3.10.100.10">
    <property type="entry name" value="Mannose-Binding Protein A, subunit A"/>
    <property type="match status" value="1"/>
</dbReference>
<keyword evidence="4 11" id="KW-1133">Transmembrane helix</keyword>
<evidence type="ECO:0000256" key="10">
    <source>
        <dbReference type="SAM" id="MobiDB-lite"/>
    </source>
</evidence>
<keyword evidence="2 11" id="KW-0812">Transmembrane</keyword>
<evidence type="ECO:0000313" key="14">
    <source>
        <dbReference type="Ensembl" id="ENSAMXP00000031066.1"/>
    </source>
</evidence>
<keyword evidence="7" id="KW-0675">Receptor</keyword>
<dbReference type="Ensembl" id="ENSAMXT00000051735.1">
    <property type="protein sequence ID" value="ENSAMXP00000031066.1"/>
    <property type="gene ID" value="ENSAMXG00000032003.1"/>
</dbReference>
<dbReference type="GeneTree" id="ENSGT00530000063822"/>
<evidence type="ECO:0000313" key="15">
    <source>
        <dbReference type="Proteomes" id="UP000018467"/>
    </source>
</evidence>
<evidence type="ECO:0000256" key="11">
    <source>
        <dbReference type="SAM" id="Phobius"/>
    </source>
</evidence>
<evidence type="ECO:0000256" key="7">
    <source>
        <dbReference type="ARBA" id="ARBA00023170"/>
    </source>
</evidence>
<proteinExistence type="predicted"/>
<keyword evidence="8" id="KW-0325">Glycoprotein</keyword>
<dbReference type="AlphaFoldDB" id="A0A3B1IMY1"/>
<dbReference type="GO" id="GO:0005540">
    <property type="term" value="F:hyaluronic acid binding"/>
    <property type="evidence" value="ECO:0007669"/>
    <property type="project" value="InterPro"/>
</dbReference>
<feature type="signal peptide" evidence="12">
    <location>
        <begin position="1"/>
        <end position="20"/>
    </location>
</feature>
<reference evidence="15" key="1">
    <citation type="submission" date="2013-03" db="EMBL/GenBank/DDBJ databases">
        <authorList>
            <person name="Jeffery W."/>
            <person name="Warren W."/>
            <person name="Wilson R.K."/>
        </authorList>
    </citation>
    <scope>NUCLEOTIDE SEQUENCE</scope>
    <source>
        <strain evidence="15">female</strain>
    </source>
</reference>
<dbReference type="Pfam" id="PF00193">
    <property type="entry name" value="Xlink"/>
    <property type="match status" value="1"/>
</dbReference>
<dbReference type="GO" id="GO:0005886">
    <property type="term" value="C:plasma membrane"/>
    <property type="evidence" value="ECO:0007669"/>
    <property type="project" value="TreeGrafter"/>
</dbReference>
<feature type="compositionally biased region" description="Acidic residues" evidence="10">
    <location>
        <begin position="253"/>
        <end position="268"/>
    </location>
</feature>
<dbReference type="InterPro" id="IPR043210">
    <property type="entry name" value="CD44_antigen-like"/>
</dbReference>
<dbReference type="InParanoid" id="A0A3B1IMY1"/>
<comment type="subcellular location">
    <subcellularLocation>
        <location evidence="1">Membrane</location>
        <topology evidence="1">Single-pass membrane protein</topology>
    </subcellularLocation>
</comment>
<keyword evidence="3 12" id="KW-0732">Signal</keyword>
<evidence type="ECO:0000256" key="9">
    <source>
        <dbReference type="PROSITE-ProRule" id="PRU00323"/>
    </source>
</evidence>
<protein>
    <submittedName>
        <fullName evidence="14">Lymphatic vessel endothelial hyaluronic receptor 1a</fullName>
    </submittedName>
</protein>
<dbReference type="PRINTS" id="PR01265">
    <property type="entry name" value="LINKMODULE"/>
</dbReference>
<evidence type="ECO:0000256" key="2">
    <source>
        <dbReference type="ARBA" id="ARBA00022692"/>
    </source>
</evidence>
<feature type="domain" description="Link" evidence="13">
    <location>
        <begin position="40"/>
        <end position="130"/>
    </location>
</feature>
<dbReference type="SUPFAM" id="SSF56436">
    <property type="entry name" value="C-type lectin-like"/>
    <property type="match status" value="1"/>
</dbReference>
<dbReference type="PROSITE" id="PS01241">
    <property type="entry name" value="LINK_1"/>
    <property type="match status" value="1"/>
</dbReference>
<name>A0A3B1IMY1_ASTMX</name>
<evidence type="ECO:0000256" key="3">
    <source>
        <dbReference type="ARBA" id="ARBA00022729"/>
    </source>
</evidence>
<feature type="region of interest" description="Disordered" evidence="10">
    <location>
        <begin position="249"/>
        <end position="307"/>
    </location>
</feature>